<dbReference type="AlphaFoldDB" id="A0A6A6JR14"/>
<accession>A0A6A6JR14</accession>
<reference evidence="1" key="1">
    <citation type="journal article" date="2020" name="Stud. Mycol.">
        <title>101 Dothideomycetes genomes: a test case for predicting lifestyles and emergence of pathogens.</title>
        <authorList>
            <person name="Haridas S."/>
            <person name="Albert R."/>
            <person name="Binder M."/>
            <person name="Bloem J."/>
            <person name="Labutti K."/>
            <person name="Salamov A."/>
            <person name="Andreopoulos B."/>
            <person name="Baker S."/>
            <person name="Barry K."/>
            <person name="Bills G."/>
            <person name="Bluhm B."/>
            <person name="Cannon C."/>
            <person name="Castanera R."/>
            <person name="Culley D."/>
            <person name="Daum C."/>
            <person name="Ezra D."/>
            <person name="Gonzalez J."/>
            <person name="Henrissat B."/>
            <person name="Kuo A."/>
            <person name="Liang C."/>
            <person name="Lipzen A."/>
            <person name="Lutzoni F."/>
            <person name="Magnuson J."/>
            <person name="Mondo S."/>
            <person name="Nolan M."/>
            <person name="Ohm R."/>
            <person name="Pangilinan J."/>
            <person name="Park H.-J."/>
            <person name="Ramirez L."/>
            <person name="Alfaro M."/>
            <person name="Sun H."/>
            <person name="Tritt A."/>
            <person name="Yoshinaga Y."/>
            <person name="Zwiers L.-H."/>
            <person name="Turgeon B."/>
            <person name="Goodwin S."/>
            <person name="Spatafora J."/>
            <person name="Crous P."/>
            <person name="Grigoriev I."/>
        </authorList>
    </citation>
    <scope>NUCLEOTIDE SEQUENCE</scope>
    <source>
        <strain evidence="1">CBS 379.55</strain>
    </source>
</reference>
<organism evidence="1 2">
    <name type="scientific">Westerdykella ornata</name>
    <dbReference type="NCBI Taxonomy" id="318751"/>
    <lineage>
        <taxon>Eukaryota</taxon>
        <taxon>Fungi</taxon>
        <taxon>Dikarya</taxon>
        <taxon>Ascomycota</taxon>
        <taxon>Pezizomycotina</taxon>
        <taxon>Dothideomycetes</taxon>
        <taxon>Pleosporomycetidae</taxon>
        <taxon>Pleosporales</taxon>
        <taxon>Sporormiaceae</taxon>
        <taxon>Westerdykella</taxon>
    </lineage>
</organism>
<protein>
    <submittedName>
        <fullName evidence="1">Uncharacterized protein</fullName>
    </submittedName>
</protein>
<evidence type="ECO:0000313" key="2">
    <source>
        <dbReference type="Proteomes" id="UP000800097"/>
    </source>
</evidence>
<dbReference type="GeneID" id="54547038"/>
<evidence type="ECO:0000313" key="1">
    <source>
        <dbReference type="EMBL" id="KAF2278827.1"/>
    </source>
</evidence>
<sequence length="171" mass="19100">MASVQHLFTFRTAENQERLSDSLPAVDGKLTTLEILNQSSTGLVPRETDLVDYLGHGRVAPVSTIAGGQSTCFVEPQGLTTVHSKNPADSPGFCLTTNNKPEEFASLTNDKTISKILTTRWLVKTFVNFTSLHRRLPYLFHPILHRVPTVSTTASWSYFSIPYSQIYQDLR</sequence>
<dbReference type="Proteomes" id="UP000800097">
    <property type="component" value="Unassembled WGS sequence"/>
</dbReference>
<name>A0A6A6JR14_WESOR</name>
<dbReference type="EMBL" id="ML986487">
    <property type="protein sequence ID" value="KAF2278827.1"/>
    <property type="molecule type" value="Genomic_DNA"/>
</dbReference>
<proteinExistence type="predicted"/>
<gene>
    <name evidence="1" type="ORF">EI97DRAFT_220777</name>
</gene>
<keyword evidence="2" id="KW-1185">Reference proteome</keyword>
<dbReference type="RefSeq" id="XP_033656366.1">
    <property type="nucleotide sequence ID" value="XM_033793863.1"/>
</dbReference>